<dbReference type="KEGG" id="npy:NPRO_25570"/>
<dbReference type="InterPro" id="IPR052920">
    <property type="entry name" value="DNA-binding_regulatory"/>
</dbReference>
<feature type="domain" description="Serine aminopeptidase S33" evidence="1">
    <location>
        <begin position="63"/>
        <end position="180"/>
    </location>
</feature>
<dbReference type="Pfam" id="PF12146">
    <property type="entry name" value="Hydrolase_4"/>
    <property type="match status" value="1"/>
</dbReference>
<name>A0A809RYE0_9BACT</name>
<dbReference type="SUPFAM" id="SSF53474">
    <property type="entry name" value="alpha/beta-Hydrolases"/>
    <property type="match status" value="1"/>
</dbReference>
<dbReference type="PANTHER" id="PTHR43358">
    <property type="entry name" value="ALPHA/BETA-HYDROLASE"/>
    <property type="match status" value="1"/>
</dbReference>
<reference evidence="2" key="1">
    <citation type="journal article" name="DNA Res.">
        <title>The physiological potential of anammox bacteria as revealed by their core genome structure.</title>
        <authorList>
            <person name="Okubo T."/>
            <person name="Toyoda A."/>
            <person name="Fukuhara K."/>
            <person name="Uchiyama I."/>
            <person name="Harigaya Y."/>
            <person name="Kuroiwa M."/>
            <person name="Suzuki T."/>
            <person name="Murakami Y."/>
            <person name="Suwa Y."/>
            <person name="Takami H."/>
        </authorList>
    </citation>
    <scope>NUCLEOTIDE SEQUENCE</scope>
    <source>
        <strain evidence="2">317325-2</strain>
    </source>
</reference>
<sequence>MIVLYVLIGVYLLLLLGVALFSLYPARSPLFFSPSSVGVPQEEIEIKLPKVGVIRGWWVEAKKPSAVVVLAHGYIMNRSELAPVAAQLHSWGCASLLIDLRGHGKSTRHKVGFGVREREEVAEAVRFARSWHPGVPMILMGSSMGAAACVFACEKDPSLADALILDSVYGKLSEAIVGWWRFLGGRPLAAALYPVMWIAAPLAGLNPAGHDVARAIRQFTKPVLMIHGDQDDLALPSEALRVQGASNGNAKIVWMPGCGHSEGRWVHSEAYYRALQDFLQELAPPEAVSPSGGKRP</sequence>
<dbReference type="InterPro" id="IPR022742">
    <property type="entry name" value="Hydrolase_4"/>
</dbReference>
<dbReference type="AlphaFoldDB" id="A0A809RYE0"/>
<evidence type="ECO:0000313" key="2">
    <source>
        <dbReference type="EMBL" id="BBO24962.1"/>
    </source>
</evidence>
<keyword evidence="2" id="KW-0378">Hydrolase</keyword>
<dbReference type="Gene3D" id="3.40.50.1820">
    <property type="entry name" value="alpha/beta hydrolase"/>
    <property type="match status" value="1"/>
</dbReference>
<protein>
    <submittedName>
        <fullName evidence="2">Alpha/beta hydrolase family</fullName>
    </submittedName>
</protein>
<organism evidence="2 3">
    <name type="scientific">Candidatus Nitrosymbiomonas proteolyticus</name>
    <dbReference type="NCBI Taxonomy" id="2608984"/>
    <lineage>
        <taxon>Bacteria</taxon>
        <taxon>Bacillati</taxon>
        <taxon>Armatimonadota</taxon>
        <taxon>Armatimonadota incertae sedis</taxon>
        <taxon>Candidatus Nitrosymbiomonas</taxon>
    </lineage>
</organism>
<proteinExistence type="predicted"/>
<dbReference type="EMBL" id="AP021858">
    <property type="protein sequence ID" value="BBO24962.1"/>
    <property type="molecule type" value="Genomic_DNA"/>
</dbReference>
<evidence type="ECO:0000259" key="1">
    <source>
        <dbReference type="Pfam" id="PF12146"/>
    </source>
</evidence>
<accession>A0A809RYE0</accession>
<dbReference type="GO" id="GO:0016787">
    <property type="term" value="F:hydrolase activity"/>
    <property type="evidence" value="ECO:0007669"/>
    <property type="project" value="UniProtKB-KW"/>
</dbReference>
<evidence type="ECO:0000313" key="3">
    <source>
        <dbReference type="Proteomes" id="UP000662873"/>
    </source>
</evidence>
<gene>
    <name evidence="2" type="ORF">NPRO_25570</name>
</gene>
<dbReference type="PANTHER" id="PTHR43358:SF4">
    <property type="entry name" value="ALPHA_BETA HYDROLASE FOLD-1 DOMAIN-CONTAINING PROTEIN"/>
    <property type="match status" value="1"/>
</dbReference>
<dbReference type="InterPro" id="IPR029058">
    <property type="entry name" value="AB_hydrolase_fold"/>
</dbReference>
<dbReference type="Proteomes" id="UP000662873">
    <property type="component" value="Chromosome"/>
</dbReference>